<keyword evidence="2" id="KW-1185">Reference proteome</keyword>
<reference evidence="1" key="1">
    <citation type="submission" date="2020-03" db="EMBL/GenBank/DDBJ databases">
        <title>Castanea mollissima Vanexum genome sequencing.</title>
        <authorList>
            <person name="Staton M."/>
        </authorList>
    </citation>
    <scope>NUCLEOTIDE SEQUENCE</scope>
    <source>
        <tissue evidence="1">Leaf</tissue>
    </source>
</reference>
<sequence length="286" mass="33550">METEAIQGIVLNLPTPKEAHWNLESFSKMQHLKLLIIDNVYLLHDPKHLPNGLRILDWGNYPSKFFPSSFQSKSFQRLKSIRIRKPLKLVETPVFTEVPFLEKLVLEDCLNLSKHWSSVKLTDSQGVIDMFFTVIRKHLQGLSLKDRYCHEGFDSSYHIVIPGSKIGSNTLRQATVQTRLKYREDHLIITMWDLSYNLNTVMFEDAKQCTYDVLSKALYCRYAQDAQHVDQNNCRRVPRRVCPLLMTVEGHWQRRFVLVSRRMEELYLGKNLLNLDNVIRILKAFD</sequence>
<accession>A0A8J4VVA1</accession>
<evidence type="ECO:0000313" key="2">
    <source>
        <dbReference type="Proteomes" id="UP000737018"/>
    </source>
</evidence>
<organism evidence="1 2">
    <name type="scientific">Castanea mollissima</name>
    <name type="common">Chinese chestnut</name>
    <dbReference type="NCBI Taxonomy" id="60419"/>
    <lineage>
        <taxon>Eukaryota</taxon>
        <taxon>Viridiplantae</taxon>
        <taxon>Streptophyta</taxon>
        <taxon>Embryophyta</taxon>
        <taxon>Tracheophyta</taxon>
        <taxon>Spermatophyta</taxon>
        <taxon>Magnoliopsida</taxon>
        <taxon>eudicotyledons</taxon>
        <taxon>Gunneridae</taxon>
        <taxon>Pentapetalae</taxon>
        <taxon>rosids</taxon>
        <taxon>fabids</taxon>
        <taxon>Fagales</taxon>
        <taxon>Fagaceae</taxon>
        <taxon>Castanea</taxon>
    </lineage>
</organism>
<proteinExistence type="predicted"/>
<dbReference type="InterPro" id="IPR032675">
    <property type="entry name" value="LRR_dom_sf"/>
</dbReference>
<dbReference type="Gene3D" id="3.80.10.10">
    <property type="entry name" value="Ribonuclease Inhibitor"/>
    <property type="match status" value="1"/>
</dbReference>
<evidence type="ECO:0000313" key="1">
    <source>
        <dbReference type="EMBL" id="KAF3961691.1"/>
    </source>
</evidence>
<dbReference type="Proteomes" id="UP000737018">
    <property type="component" value="Unassembled WGS sequence"/>
</dbReference>
<gene>
    <name evidence="1" type="ORF">CMV_013720</name>
</gene>
<dbReference type="AlphaFoldDB" id="A0A8J4VVA1"/>
<name>A0A8J4VVA1_9ROSI</name>
<dbReference type="SUPFAM" id="SSF52058">
    <property type="entry name" value="L domain-like"/>
    <property type="match status" value="1"/>
</dbReference>
<comment type="caution">
    <text evidence="1">The sequence shown here is derived from an EMBL/GenBank/DDBJ whole genome shotgun (WGS) entry which is preliminary data.</text>
</comment>
<dbReference type="EMBL" id="JRKL02001851">
    <property type="protein sequence ID" value="KAF3961691.1"/>
    <property type="molecule type" value="Genomic_DNA"/>
</dbReference>
<protein>
    <submittedName>
        <fullName evidence="1">Uncharacterized protein</fullName>
    </submittedName>
</protein>
<dbReference type="OrthoDB" id="1901675at2759"/>